<accession>A0A1H0KYE4</accession>
<organism evidence="1 2">
    <name type="scientific">Prevotella communis</name>
    <dbReference type="NCBI Taxonomy" id="2913614"/>
    <lineage>
        <taxon>Bacteria</taxon>
        <taxon>Pseudomonadati</taxon>
        <taxon>Bacteroidota</taxon>
        <taxon>Bacteroidia</taxon>
        <taxon>Bacteroidales</taxon>
        <taxon>Prevotellaceae</taxon>
        <taxon>Prevotella</taxon>
    </lineage>
</organism>
<gene>
    <name evidence="1" type="ORF">SAMN04487900_1356</name>
</gene>
<sequence length="341" mass="39472">MIAYKYRACKEEDNQCRDIDMLLADQIYASPIEKLNDCFEGQYSDNIDKQLAAIANTFDYDVSSIKRQWHDLNETVENVGIYSLSLSDDGFPNNKGLWSLYAGEYRGFCVAYDIDRLVQNEQFPWLVNRVTVNYQNDVPKVDVTDFSSESQLLQKMLGTKGLDWEREKEFRLVYDKPGIKTYNKVALKAVYLGFKMSDEHRKRIINGLQGRDVDIYEMAPVSGSYNFKADLKFTLCRKIENALREEEYEVIDTDHKPKVENFFVLYKGADLSDENLSAFVNKFREMHATIASNVELYDSSVVKPLLKKYPLTAAETKIMREHSIGMSTFDAPDCFMRDVFD</sequence>
<dbReference type="EMBL" id="FNIW01000035">
    <property type="protein sequence ID" value="SDO60806.1"/>
    <property type="molecule type" value="Genomic_DNA"/>
</dbReference>
<dbReference type="OrthoDB" id="190848at2"/>
<comment type="caution">
    <text evidence="1">The sequence shown here is derived from an EMBL/GenBank/DDBJ whole genome shotgun (WGS) entry which is preliminary data.</text>
</comment>
<evidence type="ECO:0000313" key="1">
    <source>
        <dbReference type="EMBL" id="SDO60806.1"/>
    </source>
</evidence>
<dbReference type="Proteomes" id="UP000199134">
    <property type="component" value="Unassembled WGS sequence"/>
</dbReference>
<reference evidence="2" key="1">
    <citation type="submission" date="2016-10" db="EMBL/GenBank/DDBJ databases">
        <authorList>
            <person name="de Groot N.N."/>
        </authorList>
    </citation>
    <scope>NUCLEOTIDE SEQUENCE [LARGE SCALE GENOMIC DNA]</scope>
    <source>
        <strain evidence="2">BP1-145</strain>
    </source>
</reference>
<evidence type="ECO:0008006" key="3">
    <source>
        <dbReference type="Google" id="ProtNLM"/>
    </source>
</evidence>
<evidence type="ECO:0000313" key="2">
    <source>
        <dbReference type="Proteomes" id="UP000199134"/>
    </source>
</evidence>
<protein>
    <recommendedName>
        <fullName evidence="3">DUF2971 domain-containing protein</fullName>
    </recommendedName>
</protein>
<proteinExistence type="predicted"/>
<name>A0A1H0KYE4_9BACT</name>
<dbReference type="AlphaFoldDB" id="A0A1H0KYE4"/>
<dbReference type="RefSeq" id="WP_091855095.1">
    <property type="nucleotide sequence ID" value="NZ_FNIW01000035.1"/>
</dbReference>